<protein>
    <submittedName>
        <fullName evidence="1">Uncharacterized protein</fullName>
    </submittedName>
</protein>
<proteinExistence type="predicted"/>
<organism evidence="1 2">
    <name type="scientific">Catharanthus roseus</name>
    <name type="common">Madagascar periwinkle</name>
    <name type="synonym">Vinca rosea</name>
    <dbReference type="NCBI Taxonomy" id="4058"/>
    <lineage>
        <taxon>Eukaryota</taxon>
        <taxon>Viridiplantae</taxon>
        <taxon>Streptophyta</taxon>
        <taxon>Embryophyta</taxon>
        <taxon>Tracheophyta</taxon>
        <taxon>Spermatophyta</taxon>
        <taxon>Magnoliopsida</taxon>
        <taxon>eudicotyledons</taxon>
        <taxon>Gunneridae</taxon>
        <taxon>Pentapetalae</taxon>
        <taxon>asterids</taxon>
        <taxon>lamiids</taxon>
        <taxon>Gentianales</taxon>
        <taxon>Apocynaceae</taxon>
        <taxon>Rauvolfioideae</taxon>
        <taxon>Vinceae</taxon>
        <taxon>Catharanthinae</taxon>
        <taxon>Catharanthus</taxon>
    </lineage>
</organism>
<sequence length="139" mass="16309">MKEKQDEVEKNEETKEEMSLMIFEGDKREEMKEMGFQGCQVGAIIVQAIKDWLISKSAFEVESFPSFTSFYKKAIKDHSTVTRSLIDFPKKMTDHAFSLVEKQTMEFVKYILFKDNDAIDVNTLKFALERLVFDPSRWD</sequence>
<evidence type="ECO:0000313" key="2">
    <source>
        <dbReference type="Proteomes" id="UP001060085"/>
    </source>
</evidence>
<keyword evidence="2" id="KW-1185">Reference proteome</keyword>
<gene>
    <name evidence="1" type="ORF">M9H77_30633</name>
</gene>
<dbReference type="EMBL" id="CM044707">
    <property type="protein sequence ID" value="KAI5653446.1"/>
    <property type="molecule type" value="Genomic_DNA"/>
</dbReference>
<evidence type="ECO:0000313" key="1">
    <source>
        <dbReference type="EMBL" id="KAI5653446.1"/>
    </source>
</evidence>
<comment type="caution">
    <text evidence="1">The sequence shown here is derived from an EMBL/GenBank/DDBJ whole genome shotgun (WGS) entry which is preliminary data.</text>
</comment>
<accession>A0ACC0A1Q7</accession>
<name>A0ACC0A1Q7_CATRO</name>
<reference evidence="2" key="1">
    <citation type="journal article" date="2023" name="Nat. Plants">
        <title>Single-cell RNA sequencing provides a high-resolution roadmap for understanding the multicellular compartmentation of specialized metabolism.</title>
        <authorList>
            <person name="Sun S."/>
            <person name="Shen X."/>
            <person name="Li Y."/>
            <person name="Li Y."/>
            <person name="Wang S."/>
            <person name="Li R."/>
            <person name="Zhang H."/>
            <person name="Shen G."/>
            <person name="Guo B."/>
            <person name="Wei J."/>
            <person name="Xu J."/>
            <person name="St-Pierre B."/>
            <person name="Chen S."/>
            <person name="Sun C."/>
        </authorList>
    </citation>
    <scope>NUCLEOTIDE SEQUENCE [LARGE SCALE GENOMIC DNA]</scope>
</reference>
<dbReference type="Proteomes" id="UP001060085">
    <property type="component" value="Linkage Group LG07"/>
</dbReference>